<accession>A0A2G1WLX0</accession>
<evidence type="ECO:0000313" key="2">
    <source>
        <dbReference type="Proteomes" id="UP000222824"/>
    </source>
</evidence>
<evidence type="ECO:0000313" key="1">
    <source>
        <dbReference type="EMBL" id="PHQ39972.1"/>
    </source>
</evidence>
<dbReference type="EMBL" id="NHOA01000020">
    <property type="protein sequence ID" value="PHQ39972.1"/>
    <property type="molecule type" value="Genomic_DNA"/>
</dbReference>
<keyword evidence="2" id="KW-1185">Reference proteome</keyword>
<dbReference type="Pfam" id="PF24373">
    <property type="entry name" value="DUF7529"/>
    <property type="match status" value="1"/>
</dbReference>
<comment type="caution">
    <text evidence="1">The sequence shown here is derived from an EMBL/GenBank/DDBJ whole genome shotgun (WGS) entry which is preliminary data.</text>
</comment>
<gene>
    <name evidence="1" type="ORF">DJ69_03095</name>
</gene>
<dbReference type="Proteomes" id="UP000222824">
    <property type="component" value="Unassembled WGS sequence"/>
</dbReference>
<dbReference type="AlphaFoldDB" id="A0A2G1WLX0"/>
<dbReference type="InterPro" id="IPR055951">
    <property type="entry name" value="DUF7529"/>
</dbReference>
<organism evidence="1 2">
    <name type="scientific">Halorubrum persicum</name>
    <dbReference type="NCBI Taxonomy" id="1383844"/>
    <lineage>
        <taxon>Archaea</taxon>
        <taxon>Methanobacteriati</taxon>
        <taxon>Methanobacteriota</taxon>
        <taxon>Stenosarchaea group</taxon>
        <taxon>Halobacteria</taxon>
        <taxon>Halobacteriales</taxon>
        <taxon>Haloferacaceae</taxon>
        <taxon>Halorubrum</taxon>
    </lineage>
</organism>
<dbReference type="RefSeq" id="WP_099254256.1">
    <property type="nucleotide sequence ID" value="NZ_NHOA01000020.1"/>
</dbReference>
<sequence>MGEPAGNDAPANVQAGNGWSAVIEDMEATAAEYRERGWTTLELHPGDSVLVDSDRRTGLDVVLPGPEFEELESLVEDRQFRDVEVFRAEGDELVYVLVVELAPESETAVFVPAYYDPSQSAEAIELIRETGAVRLFCRRLNDDTVQFVHDDPTPFLPRSVD</sequence>
<protein>
    <submittedName>
        <fullName evidence="1">Uncharacterized protein</fullName>
    </submittedName>
</protein>
<reference evidence="1 2" key="1">
    <citation type="journal article" date="2014" name="Front. Microbiol.">
        <title>Population and genomic analysis of the genus Halorubrum.</title>
        <authorList>
            <person name="Fullmer M.S."/>
            <person name="Soucy S.M."/>
            <person name="Swithers K.S."/>
            <person name="Makkay A.M."/>
            <person name="Wheeler R."/>
            <person name="Ventosa A."/>
            <person name="Gogarten J.P."/>
            <person name="Papke R.T."/>
        </authorList>
    </citation>
    <scope>NUCLEOTIDE SEQUENCE [LARGE SCALE GENOMIC DNA]</scope>
    <source>
        <strain evidence="1 2">C49</strain>
    </source>
</reference>
<name>A0A2G1WLX0_9EURY</name>
<proteinExistence type="predicted"/>